<dbReference type="Proteomes" id="UP000177876">
    <property type="component" value="Unassembled WGS sequence"/>
</dbReference>
<accession>A0A1F2WNX7</accession>
<gene>
    <name evidence="2" type="ORF">A2Y75_02935</name>
</gene>
<proteinExistence type="predicted"/>
<comment type="caution">
    <text evidence="2">The sequence shown here is derived from an EMBL/GenBank/DDBJ whole genome shotgun (WGS) entry which is preliminary data.</text>
</comment>
<sequence>MVIEFFNPGYEGGVELRGRAYLIILLSLMLPFAGFLAGCGGRQAIKEVTLQAGGMQEAFSLYYPVAFEASGRVPAYSISPGLSNVSGLTGTYLPADASSSLAQRGFIVIPGNEDRIADVYRNTSGAKFITVDAVLDACLTLNDYTMFSLENEILAEDLKDLVTSLLEALQGIYQGTQGTVREAALKDLGFVGVAARLLDLEAEIPDGISDAVDKEVSLISVHKGRAISPLFGSEKDYSIYSPEGYYLDEGDLERHFKAMTWLSQDFFSPHPGTSQAEVDRGRNSTRQALLLVAALHKARVGEREALKIWDGIYQPAAFLKGVPNELNVYSYGTTAIEEFGVNLELSRFGDDSLIDSFIESVLELATISGLEDADSSAASFTLFAPKAQTDFRIFKQLVEPAVPERTMPRGLDIPAAYGSDRALDILDKLYKDTQYESYLNNIKSLRREPELNPLQTHSSVYSSVTKVLRVLLKPAPDGYPSFMRNASWQDKDVYSFLAGSTELKKSAPDFGLQTNPPAPGSASSAEKGYVEPRPEAFAVLAATVDTLRRGLSERGMAVEEVTDRLELLNTRLLSFKGIAEKELGNQPISAEEYQLISGFGDSLKYLTGFPVSSAESSLLRETGLIDDLYHDTINGEVLQAGLGKPNVYYVIVPVDGKLTLTIGGGFSYFESVKAEDQKLTDESWNESINSGQAPAQPAWCISFLK</sequence>
<organism evidence="2 3">
    <name type="scientific">Candidatus Solincola sediminis</name>
    <dbReference type="NCBI Taxonomy" id="1797199"/>
    <lineage>
        <taxon>Bacteria</taxon>
        <taxon>Bacillati</taxon>
        <taxon>Actinomycetota</taxon>
        <taxon>Candidatus Geothermincolia</taxon>
        <taxon>Candidatus Geothermincolales</taxon>
        <taxon>Candidatus Geothermincolaceae</taxon>
        <taxon>Candidatus Solincola</taxon>
    </lineage>
</organism>
<dbReference type="InterPro" id="IPR022601">
    <property type="entry name" value="DUF3160"/>
</dbReference>
<dbReference type="STRING" id="1797197.A2Y75_02935"/>
<evidence type="ECO:0000313" key="3">
    <source>
        <dbReference type="Proteomes" id="UP000177876"/>
    </source>
</evidence>
<name>A0A1F2WNX7_9ACTN</name>
<dbReference type="Pfam" id="PF11369">
    <property type="entry name" value="DUF3160"/>
    <property type="match status" value="1"/>
</dbReference>
<dbReference type="SMART" id="SM01325">
    <property type="entry name" value="DUF3160"/>
    <property type="match status" value="1"/>
</dbReference>
<dbReference type="EMBL" id="MELK01000022">
    <property type="protein sequence ID" value="OFW58520.1"/>
    <property type="molecule type" value="Genomic_DNA"/>
</dbReference>
<feature type="region of interest" description="Disordered" evidence="1">
    <location>
        <begin position="507"/>
        <end position="527"/>
    </location>
</feature>
<evidence type="ECO:0008006" key="4">
    <source>
        <dbReference type="Google" id="ProtNLM"/>
    </source>
</evidence>
<reference evidence="2 3" key="1">
    <citation type="journal article" date="2016" name="Nat. Commun.">
        <title>Thousands of microbial genomes shed light on interconnected biogeochemical processes in an aquifer system.</title>
        <authorList>
            <person name="Anantharaman K."/>
            <person name="Brown C.T."/>
            <person name="Hug L.A."/>
            <person name="Sharon I."/>
            <person name="Castelle C.J."/>
            <person name="Probst A.J."/>
            <person name="Thomas B.C."/>
            <person name="Singh A."/>
            <person name="Wilkins M.J."/>
            <person name="Karaoz U."/>
            <person name="Brodie E.L."/>
            <person name="Williams K.H."/>
            <person name="Hubbard S.S."/>
            <person name="Banfield J.F."/>
        </authorList>
    </citation>
    <scope>NUCLEOTIDE SEQUENCE [LARGE SCALE GENOMIC DNA]</scope>
</reference>
<dbReference type="AlphaFoldDB" id="A0A1F2WNX7"/>
<evidence type="ECO:0000256" key="1">
    <source>
        <dbReference type="SAM" id="MobiDB-lite"/>
    </source>
</evidence>
<evidence type="ECO:0000313" key="2">
    <source>
        <dbReference type="EMBL" id="OFW58520.1"/>
    </source>
</evidence>
<protein>
    <recommendedName>
        <fullName evidence="4">DUF3160 domain-containing protein</fullName>
    </recommendedName>
</protein>